<evidence type="ECO:0000313" key="3">
    <source>
        <dbReference type="EMBL" id="KAF3485124.1"/>
    </source>
</evidence>
<reference evidence="2" key="2">
    <citation type="submission" date="2019-12" db="EMBL/GenBank/DDBJ databases">
        <title>Genome sequencing and annotation of Brassica cretica.</title>
        <authorList>
            <person name="Studholme D.J."/>
            <person name="Sarris P.F."/>
        </authorList>
    </citation>
    <scope>NUCLEOTIDE SEQUENCE</scope>
    <source>
        <strain evidence="2">PFS-001/15</strain>
        <tissue evidence="2">Leaf</tissue>
    </source>
</reference>
<dbReference type="EMBL" id="QGKW02001988">
    <property type="protein sequence ID" value="KAF2550017.1"/>
    <property type="molecule type" value="Genomic_DNA"/>
</dbReference>
<evidence type="ECO:0000256" key="1">
    <source>
        <dbReference type="SAM" id="MobiDB-lite"/>
    </source>
</evidence>
<accession>A0A8S9MXF3</accession>
<evidence type="ECO:0000313" key="4">
    <source>
        <dbReference type="Proteomes" id="UP000712600"/>
    </source>
</evidence>
<gene>
    <name evidence="2" type="ORF">F2Q68_00037575</name>
    <name evidence="3" type="ORF">F2Q69_00057628</name>
</gene>
<organism evidence="3 4">
    <name type="scientific">Brassica cretica</name>
    <name type="common">Mustard</name>
    <dbReference type="NCBI Taxonomy" id="69181"/>
    <lineage>
        <taxon>Eukaryota</taxon>
        <taxon>Viridiplantae</taxon>
        <taxon>Streptophyta</taxon>
        <taxon>Embryophyta</taxon>
        <taxon>Tracheophyta</taxon>
        <taxon>Spermatophyta</taxon>
        <taxon>Magnoliopsida</taxon>
        <taxon>eudicotyledons</taxon>
        <taxon>Gunneridae</taxon>
        <taxon>Pentapetalae</taxon>
        <taxon>rosids</taxon>
        <taxon>malvids</taxon>
        <taxon>Brassicales</taxon>
        <taxon>Brassicaceae</taxon>
        <taxon>Brassiceae</taxon>
        <taxon>Brassica</taxon>
    </lineage>
</organism>
<dbReference type="EMBL" id="QGKX02002183">
    <property type="protein sequence ID" value="KAF3485124.1"/>
    <property type="molecule type" value="Genomic_DNA"/>
</dbReference>
<feature type="compositionally biased region" description="Basic and acidic residues" evidence="1">
    <location>
        <begin position="12"/>
        <end position="26"/>
    </location>
</feature>
<protein>
    <submittedName>
        <fullName evidence="3">Uncharacterized protein</fullName>
    </submittedName>
</protein>
<feature type="region of interest" description="Disordered" evidence="1">
    <location>
        <begin position="1"/>
        <end position="89"/>
    </location>
</feature>
<dbReference type="Proteomes" id="UP000712600">
    <property type="component" value="Unassembled WGS sequence"/>
</dbReference>
<sequence length="89" mass="9707">MALDTGPFPRAENSKDFQHLNKDEAGHIYGDTPSGTEKHRGADGKSTPINRQLGQPPCSMLRKMESGGGKQSLSSYCSDEQRLQRSTAI</sequence>
<proteinExistence type="predicted"/>
<feature type="compositionally biased region" description="Polar residues" evidence="1">
    <location>
        <begin position="71"/>
        <end position="89"/>
    </location>
</feature>
<dbReference type="AlphaFoldDB" id="A0A8S9MXF3"/>
<name>A0A8S9MXF3_BRACR</name>
<evidence type="ECO:0000313" key="2">
    <source>
        <dbReference type="EMBL" id="KAF2550017.1"/>
    </source>
</evidence>
<reference evidence="3" key="1">
    <citation type="submission" date="2019-12" db="EMBL/GenBank/DDBJ databases">
        <title>Genome sequencing and annotation of Brassica cretica.</title>
        <authorList>
            <person name="Studholme D.J."/>
            <person name="Sarris P."/>
        </authorList>
    </citation>
    <scope>NUCLEOTIDE SEQUENCE</scope>
    <source>
        <strain evidence="3">PFS-109/04</strain>
        <tissue evidence="3">Leaf</tissue>
    </source>
</reference>
<dbReference type="Proteomes" id="UP000712281">
    <property type="component" value="Unassembled WGS sequence"/>
</dbReference>
<comment type="caution">
    <text evidence="3">The sequence shown here is derived from an EMBL/GenBank/DDBJ whole genome shotgun (WGS) entry which is preliminary data.</text>
</comment>